<dbReference type="PROSITE" id="PS00732">
    <property type="entry name" value="RIBOSOMAL_S16"/>
    <property type="match status" value="1"/>
</dbReference>
<name>A0A2Z4G6T1_9BACT</name>
<dbReference type="PANTHER" id="PTHR12919:SF20">
    <property type="entry name" value="SMALL RIBOSOMAL SUBUNIT PROTEIN BS16M"/>
    <property type="match status" value="1"/>
</dbReference>
<dbReference type="EMBL" id="CP029480">
    <property type="protein sequence ID" value="AWV96859.1"/>
    <property type="molecule type" value="Genomic_DNA"/>
</dbReference>
<protein>
    <recommendedName>
        <fullName evidence="3">Small ribosomal subunit protein bS16</fullName>
    </recommendedName>
</protein>
<reference evidence="5 6" key="1">
    <citation type="submission" date="2018-05" db="EMBL/GenBank/DDBJ databases">
        <title>Complete genome sequence of Arcticibacterium luteifluviistationis SM1504T, a cytophagaceae bacterium isolated from Arctic surface seawater.</title>
        <authorList>
            <person name="Li Y."/>
            <person name="Qin Q.-L."/>
        </authorList>
    </citation>
    <scope>NUCLEOTIDE SEQUENCE [LARGE SCALE GENOMIC DNA]</scope>
    <source>
        <strain evidence="5 6">SM1504</strain>
    </source>
</reference>
<dbReference type="NCBIfam" id="TIGR00002">
    <property type="entry name" value="S16"/>
    <property type="match status" value="1"/>
</dbReference>
<dbReference type="InterPro" id="IPR000307">
    <property type="entry name" value="Ribosomal_bS16"/>
</dbReference>
<sequence length="201" mass="21676">MAVKIRLARHGRKKRAIYDIVVADARAPRDGKFIEKLGQYNPNVTPAGLVLDNERALHWLMVGALPTDTTRKILSVEGLMYQKHLQVGVVKGAISQEDADKKHTAWVETKTKSREERIANLVSGKADIKKAALAAETKKKEGILAKRAEAEQALIAAAEAEEAAKIAAAAPKVEAVVEETVEAPAATEEAPATEAPEADKE</sequence>
<feature type="compositionally biased region" description="Low complexity" evidence="4">
    <location>
        <begin position="182"/>
        <end position="195"/>
    </location>
</feature>
<dbReference type="GO" id="GO:0005737">
    <property type="term" value="C:cytoplasm"/>
    <property type="evidence" value="ECO:0007669"/>
    <property type="project" value="UniProtKB-ARBA"/>
</dbReference>
<dbReference type="SUPFAM" id="SSF54565">
    <property type="entry name" value="Ribosomal protein S16"/>
    <property type="match status" value="1"/>
</dbReference>
<dbReference type="Proteomes" id="UP000249873">
    <property type="component" value="Chromosome"/>
</dbReference>
<keyword evidence="6" id="KW-1185">Reference proteome</keyword>
<keyword evidence="2 3" id="KW-0687">Ribonucleoprotein</keyword>
<dbReference type="Gene3D" id="3.30.1320.10">
    <property type="match status" value="1"/>
</dbReference>
<dbReference type="AlphaFoldDB" id="A0A2Z4G6T1"/>
<dbReference type="GO" id="GO:0006412">
    <property type="term" value="P:translation"/>
    <property type="evidence" value="ECO:0007669"/>
    <property type="project" value="UniProtKB-UniRule"/>
</dbReference>
<evidence type="ECO:0000256" key="1">
    <source>
        <dbReference type="ARBA" id="ARBA00022980"/>
    </source>
</evidence>
<dbReference type="HAMAP" id="MF_00385">
    <property type="entry name" value="Ribosomal_bS16"/>
    <property type="match status" value="1"/>
</dbReference>
<evidence type="ECO:0000256" key="4">
    <source>
        <dbReference type="SAM" id="MobiDB-lite"/>
    </source>
</evidence>
<dbReference type="PANTHER" id="PTHR12919">
    <property type="entry name" value="30S RIBOSOMAL PROTEIN S16"/>
    <property type="match status" value="1"/>
</dbReference>
<evidence type="ECO:0000313" key="6">
    <source>
        <dbReference type="Proteomes" id="UP000249873"/>
    </source>
</evidence>
<dbReference type="RefSeq" id="WP_111369961.1">
    <property type="nucleotide sequence ID" value="NZ_CP029480.1"/>
</dbReference>
<dbReference type="InterPro" id="IPR023803">
    <property type="entry name" value="Ribosomal_bS16_dom_sf"/>
</dbReference>
<dbReference type="OrthoDB" id="9807878at2"/>
<gene>
    <name evidence="3" type="primary">rpsP</name>
    <name evidence="5" type="ORF">DJ013_01140</name>
</gene>
<accession>A0A2Z4G6T1</accession>
<organism evidence="5 6">
    <name type="scientific">Arcticibacterium luteifluviistationis</name>
    <dbReference type="NCBI Taxonomy" id="1784714"/>
    <lineage>
        <taxon>Bacteria</taxon>
        <taxon>Pseudomonadati</taxon>
        <taxon>Bacteroidota</taxon>
        <taxon>Cytophagia</taxon>
        <taxon>Cytophagales</taxon>
        <taxon>Leadbetterellaceae</taxon>
        <taxon>Arcticibacterium</taxon>
    </lineage>
</organism>
<evidence type="ECO:0000256" key="3">
    <source>
        <dbReference type="HAMAP-Rule" id="MF_00385"/>
    </source>
</evidence>
<dbReference type="GO" id="GO:0015935">
    <property type="term" value="C:small ribosomal subunit"/>
    <property type="evidence" value="ECO:0007669"/>
    <property type="project" value="TreeGrafter"/>
</dbReference>
<dbReference type="InterPro" id="IPR020592">
    <property type="entry name" value="Ribosomal_bS16_CS"/>
</dbReference>
<dbReference type="KEGG" id="als:DJ013_01140"/>
<feature type="region of interest" description="Disordered" evidence="4">
    <location>
        <begin position="179"/>
        <end position="201"/>
    </location>
</feature>
<evidence type="ECO:0000313" key="5">
    <source>
        <dbReference type="EMBL" id="AWV96859.1"/>
    </source>
</evidence>
<comment type="similarity">
    <text evidence="3">Belongs to the bacterial ribosomal protein bS16 family.</text>
</comment>
<dbReference type="GO" id="GO:0003735">
    <property type="term" value="F:structural constituent of ribosome"/>
    <property type="evidence" value="ECO:0007669"/>
    <property type="project" value="InterPro"/>
</dbReference>
<keyword evidence="1 3" id="KW-0689">Ribosomal protein</keyword>
<evidence type="ECO:0000256" key="2">
    <source>
        <dbReference type="ARBA" id="ARBA00023274"/>
    </source>
</evidence>
<proteinExistence type="inferred from homology"/>
<dbReference type="Pfam" id="PF00886">
    <property type="entry name" value="Ribosomal_S16"/>
    <property type="match status" value="1"/>
</dbReference>